<reference evidence="4" key="1">
    <citation type="journal article" date="2014" name="Int. J. Syst. Evol. Microbiol.">
        <title>Complete genome sequence of Corynebacterium casei LMG S-19264T (=DSM 44701T), isolated from a smear-ripened cheese.</title>
        <authorList>
            <consortium name="US DOE Joint Genome Institute (JGI-PGF)"/>
            <person name="Walter F."/>
            <person name="Albersmeier A."/>
            <person name="Kalinowski J."/>
            <person name="Ruckert C."/>
        </authorList>
    </citation>
    <scope>NUCLEOTIDE SEQUENCE</scope>
    <source>
        <strain evidence="4">KCTC 42731</strain>
    </source>
</reference>
<dbReference type="Gene3D" id="3.40.30.10">
    <property type="entry name" value="Glutaredoxin"/>
    <property type="match status" value="1"/>
</dbReference>
<feature type="domain" description="GST N-terminal" evidence="2">
    <location>
        <begin position="1"/>
        <end position="80"/>
    </location>
</feature>
<dbReference type="SUPFAM" id="SSF52833">
    <property type="entry name" value="Thioredoxin-like"/>
    <property type="match status" value="1"/>
</dbReference>
<gene>
    <name evidence="4" type="ORF">GCM10017161_23060</name>
</gene>
<dbReference type="CDD" id="cd03057">
    <property type="entry name" value="GST_N_Beta"/>
    <property type="match status" value="1"/>
</dbReference>
<dbReference type="Gene3D" id="1.20.1050.10">
    <property type="match status" value="1"/>
</dbReference>
<dbReference type="InterPro" id="IPR010987">
    <property type="entry name" value="Glutathione-S-Trfase_C-like"/>
</dbReference>
<dbReference type="PROSITE" id="PS50405">
    <property type="entry name" value="GST_CTER"/>
    <property type="match status" value="1"/>
</dbReference>
<dbReference type="RefSeq" id="WP_189770648.1">
    <property type="nucleotide sequence ID" value="NZ_BNCK01000005.1"/>
</dbReference>
<feature type="domain" description="GST C-terminal" evidence="3">
    <location>
        <begin position="86"/>
        <end position="202"/>
    </location>
</feature>
<evidence type="ECO:0000259" key="3">
    <source>
        <dbReference type="PROSITE" id="PS50405"/>
    </source>
</evidence>
<evidence type="ECO:0000259" key="2">
    <source>
        <dbReference type="PROSITE" id="PS50404"/>
    </source>
</evidence>
<sequence length="202" mass="22737">MYTLYHFQISCSSAVKIALEVIGAEHDTVTVNLFEGEQHKPEFLAVNPLGKVPVLVEGDQVMTQGEAILIYLSQKHKDANLMPDLSTKEGMNALKWLNLVASSLHGHFTKIFHPESVATDQLSVKQNAEEEIIKLLNTIEAQLNESAMFVGEQPTLADFYFAVVLGWGQVLSFDLFERYPSFAQYKKELQQHLPQSKTLQMI</sequence>
<dbReference type="InterPro" id="IPR004045">
    <property type="entry name" value="Glutathione_S-Trfase_N"/>
</dbReference>
<dbReference type="SUPFAM" id="SSF47616">
    <property type="entry name" value="GST C-terminal domain-like"/>
    <property type="match status" value="1"/>
</dbReference>
<dbReference type="Proteomes" id="UP000623842">
    <property type="component" value="Unassembled WGS sequence"/>
</dbReference>
<evidence type="ECO:0000313" key="4">
    <source>
        <dbReference type="EMBL" id="GHF94208.1"/>
    </source>
</evidence>
<organism evidence="4 5">
    <name type="scientific">Thalassotalea marina</name>
    <dbReference type="NCBI Taxonomy" id="1673741"/>
    <lineage>
        <taxon>Bacteria</taxon>
        <taxon>Pseudomonadati</taxon>
        <taxon>Pseudomonadota</taxon>
        <taxon>Gammaproteobacteria</taxon>
        <taxon>Alteromonadales</taxon>
        <taxon>Colwelliaceae</taxon>
        <taxon>Thalassotalea</taxon>
    </lineage>
</organism>
<dbReference type="EMBL" id="BNCK01000005">
    <property type="protein sequence ID" value="GHF94208.1"/>
    <property type="molecule type" value="Genomic_DNA"/>
</dbReference>
<dbReference type="Pfam" id="PF00043">
    <property type="entry name" value="GST_C"/>
    <property type="match status" value="1"/>
</dbReference>
<proteinExistence type="inferred from homology"/>
<dbReference type="AlphaFoldDB" id="A0A919BIZ9"/>
<dbReference type="InterPro" id="IPR036282">
    <property type="entry name" value="Glutathione-S-Trfase_C_sf"/>
</dbReference>
<protein>
    <submittedName>
        <fullName evidence="4">Glutathione S-transferase</fullName>
    </submittedName>
</protein>
<comment type="similarity">
    <text evidence="1">Belongs to the GST superfamily.</text>
</comment>
<dbReference type="SFLD" id="SFLDG01150">
    <property type="entry name" value="Main.1:_Beta-like"/>
    <property type="match status" value="1"/>
</dbReference>
<reference evidence="4" key="2">
    <citation type="submission" date="2020-09" db="EMBL/GenBank/DDBJ databases">
        <authorList>
            <person name="Sun Q."/>
            <person name="Kim S."/>
        </authorList>
    </citation>
    <scope>NUCLEOTIDE SEQUENCE</scope>
    <source>
        <strain evidence="4">KCTC 42731</strain>
    </source>
</reference>
<accession>A0A919BIZ9</accession>
<comment type="caution">
    <text evidence="4">The sequence shown here is derived from an EMBL/GenBank/DDBJ whole genome shotgun (WGS) entry which is preliminary data.</text>
</comment>
<dbReference type="Pfam" id="PF02798">
    <property type="entry name" value="GST_N"/>
    <property type="match status" value="1"/>
</dbReference>
<evidence type="ECO:0000313" key="5">
    <source>
        <dbReference type="Proteomes" id="UP000623842"/>
    </source>
</evidence>
<dbReference type="InterPro" id="IPR036249">
    <property type="entry name" value="Thioredoxin-like_sf"/>
</dbReference>
<dbReference type="PROSITE" id="PS50404">
    <property type="entry name" value="GST_NTER"/>
    <property type="match status" value="1"/>
</dbReference>
<dbReference type="InterPro" id="IPR004046">
    <property type="entry name" value="GST_C"/>
</dbReference>
<dbReference type="PANTHER" id="PTHR44051">
    <property type="entry name" value="GLUTATHIONE S-TRANSFERASE-RELATED"/>
    <property type="match status" value="1"/>
</dbReference>
<dbReference type="SFLD" id="SFLDS00019">
    <property type="entry name" value="Glutathione_Transferase_(cytos"/>
    <property type="match status" value="1"/>
</dbReference>
<dbReference type="SFLD" id="SFLDG00358">
    <property type="entry name" value="Main_(cytGST)"/>
    <property type="match status" value="1"/>
</dbReference>
<dbReference type="InterPro" id="IPR040079">
    <property type="entry name" value="Glutathione_S-Trfase"/>
</dbReference>
<keyword evidence="5" id="KW-1185">Reference proteome</keyword>
<name>A0A919BIZ9_9GAMM</name>
<evidence type="ECO:0000256" key="1">
    <source>
        <dbReference type="RuleBase" id="RU003494"/>
    </source>
</evidence>
<dbReference type="PANTHER" id="PTHR44051:SF8">
    <property type="entry name" value="GLUTATHIONE S-TRANSFERASE GSTA"/>
    <property type="match status" value="1"/>
</dbReference>